<organism evidence="3 4">
    <name type="scientific">Ancylostoma ceylanicum</name>
    <dbReference type="NCBI Taxonomy" id="53326"/>
    <lineage>
        <taxon>Eukaryota</taxon>
        <taxon>Metazoa</taxon>
        <taxon>Ecdysozoa</taxon>
        <taxon>Nematoda</taxon>
        <taxon>Chromadorea</taxon>
        <taxon>Rhabditida</taxon>
        <taxon>Rhabditina</taxon>
        <taxon>Rhabditomorpha</taxon>
        <taxon>Strongyloidea</taxon>
        <taxon>Ancylostomatidae</taxon>
        <taxon>Ancylostomatinae</taxon>
        <taxon>Ancylostoma</taxon>
    </lineage>
</organism>
<dbReference type="SUPFAM" id="SSF55797">
    <property type="entry name" value="PR-1-like"/>
    <property type="match status" value="1"/>
</dbReference>
<dbReference type="EMBL" id="JARK01001455">
    <property type="protein sequence ID" value="EYB99864.1"/>
    <property type="molecule type" value="Genomic_DNA"/>
</dbReference>
<reference evidence="4" key="1">
    <citation type="journal article" date="2015" name="Nat. Genet.">
        <title>The genome and transcriptome of the zoonotic hookworm Ancylostoma ceylanicum identify infection-specific gene families.</title>
        <authorList>
            <person name="Schwarz E.M."/>
            <person name="Hu Y."/>
            <person name="Antoshechkin I."/>
            <person name="Miller M.M."/>
            <person name="Sternberg P.W."/>
            <person name="Aroian R.V."/>
        </authorList>
    </citation>
    <scope>NUCLEOTIDE SEQUENCE</scope>
    <source>
        <strain evidence="4">HY135</strain>
    </source>
</reference>
<evidence type="ECO:0000313" key="3">
    <source>
        <dbReference type="EMBL" id="EYB99864.1"/>
    </source>
</evidence>
<evidence type="ECO:0000256" key="1">
    <source>
        <dbReference type="SAM" id="MobiDB-lite"/>
    </source>
</evidence>
<protein>
    <recommendedName>
        <fullName evidence="2">SCP domain-containing protein</fullName>
    </recommendedName>
</protein>
<proteinExistence type="predicted"/>
<accession>A0A016TB57</accession>
<keyword evidence="4" id="KW-1185">Reference proteome</keyword>
<gene>
    <name evidence="3" type="primary">Acey_s0119.g810</name>
    <name evidence="3" type="ORF">Y032_0119g810</name>
</gene>
<dbReference type="Proteomes" id="UP000024635">
    <property type="component" value="Unassembled WGS sequence"/>
</dbReference>
<dbReference type="Pfam" id="PF00188">
    <property type="entry name" value="CAP"/>
    <property type="match status" value="1"/>
</dbReference>
<dbReference type="OrthoDB" id="414826at2759"/>
<evidence type="ECO:0000313" key="4">
    <source>
        <dbReference type="Proteomes" id="UP000024635"/>
    </source>
</evidence>
<dbReference type="InterPro" id="IPR035940">
    <property type="entry name" value="CAP_sf"/>
</dbReference>
<name>A0A016TB57_9BILA</name>
<feature type="region of interest" description="Disordered" evidence="1">
    <location>
        <begin position="1"/>
        <end position="39"/>
    </location>
</feature>
<comment type="caution">
    <text evidence="3">The sequence shown here is derived from an EMBL/GenBank/DDBJ whole genome shotgun (WGS) entry which is preliminary data.</text>
</comment>
<dbReference type="Gene3D" id="3.40.33.10">
    <property type="entry name" value="CAP"/>
    <property type="match status" value="1"/>
</dbReference>
<evidence type="ECO:0000259" key="2">
    <source>
        <dbReference type="Pfam" id="PF00188"/>
    </source>
</evidence>
<feature type="compositionally biased region" description="Basic and acidic residues" evidence="1">
    <location>
        <begin position="1"/>
        <end position="21"/>
    </location>
</feature>
<feature type="domain" description="SCP" evidence="2">
    <location>
        <begin position="6"/>
        <end position="102"/>
    </location>
</feature>
<dbReference type="InterPro" id="IPR014044">
    <property type="entry name" value="CAP_dom"/>
</dbReference>
<sequence>MRREQAASERFDYVGRSRRDSATTTQWNRGRPSLGKKGHSQAIKSWWGKLKGVDVPDNGDYTGDMETNAQFFANMAYEGATKMGCAVADCKQKGFTAFICEYNRY</sequence>
<dbReference type="AlphaFoldDB" id="A0A016TB57"/>